<protein>
    <submittedName>
        <fullName evidence="1">Uncharacterized protein</fullName>
    </submittedName>
</protein>
<reference evidence="1 2" key="1">
    <citation type="submission" date="2018-06" db="EMBL/GenBank/DDBJ databases">
        <title>Draft sequence of Acidithiobacillus ferrooxidans CCM 4253.</title>
        <authorList>
            <person name="Moya-Beltran A."/>
            <person name="Castro M."/>
            <person name="Covarrubias P.C."/>
            <person name="Issotta F."/>
            <person name="Janiczek O."/>
            <person name="Mandl M."/>
            <person name="Kucera J."/>
            <person name="Quatrini R."/>
        </authorList>
    </citation>
    <scope>NUCLEOTIDE SEQUENCE [LARGE SCALE GENOMIC DNA]</scope>
    <source>
        <strain evidence="1 2">CCM 4253</strain>
    </source>
</reference>
<dbReference type="AlphaFoldDB" id="A0A2W1K1P7"/>
<gene>
    <name evidence="1" type="ORF">DN052_08855</name>
</gene>
<comment type="caution">
    <text evidence="1">The sequence shown here is derived from an EMBL/GenBank/DDBJ whole genome shotgun (WGS) entry which is preliminary data.</text>
</comment>
<evidence type="ECO:0000313" key="2">
    <source>
        <dbReference type="Proteomes" id="UP000248886"/>
    </source>
</evidence>
<sequence>MKSFTRHAQTEGISPGTLAGRLLAEAVLALPPRQGLSSGEIITLHAAIGLDKGDRPRFTVTLLRAYRVSSHRYLYMVYHCFHEHCSWYAACRFRRQPDKHALLH</sequence>
<dbReference type="EMBL" id="QKQP01000005">
    <property type="protein sequence ID" value="PZD80549.1"/>
    <property type="molecule type" value="Genomic_DNA"/>
</dbReference>
<evidence type="ECO:0000313" key="1">
    <source>
        <dbReference type="EMBL" id="PZD80549.1"/>
    </source>
</evidence>
<proteinExistence type="predicted"/>
<name>A0A2W1K1P7_ACIFR</name>
<dbReference type="Proteomes" id="UP000248886">
    <property type="component" value="Unassembled WGS sequence"/>
</dbReference>
<accession>A0A2W1K1P7</accession>
<organism evidence="1 2">
    <name type="scientific">Acidithiobacillus ferrooxidans</name>
    <name type="common">Thiobacillus ferrooxidans</name>
    <dbReference type="NCBI Taxonomy" id="920"/>
    <lineage>
        <taxon>Bacteria</taxon>
        <taxon>Pseudomonadati</taxon>
        <taxon>Pseudomonadota</taxon>
        <taxon>Acidithiobacillia</taxon>
        <taxon>Acidithiobacillales</taxon>
        <taxon>Acidithiobacillaceae</taxon>
        <taxon>Acidithiobacillus</taxon>
    </lineage>
</organism>